<proteinExistence type="predicted"/>
<accession>A0AA40C894</accession>
<comment type="caution">
    <text evidence="2">The sequence shown here is derived from an EMBL/GenBank/DDBJ whole genome shotgun (WGS) entry which is preliminary data.</text>
</comment>
<dbReference type="EMBL" id="JAULSU010000002">
    <property type="protein sequence ID" value="KAK0627863.1"/>
    <property type="molecule type" value="Genomic_DNA"/>
</dbReference>
<gene>
    <name evidence="2" type="ORF">B0T14DRAFT_600995</name>
</gene>
<evidence type="ECO:0000313" key="3">
    <source>
        <dbReference type="Proteomes" id="UP001175000"/>
    </source>
</evidence>
<reference evidence="2" key="1">
    <citation type="submission" date="2023-06" db="EMBL/GenBank/DDBJ databases">
        <title>Genome-scale phylogeny and comparative genomics of the fungal order Sordariales.</title>
        <authorList>
            <consortium name="Lawrence Berkeley National Laboratory"/>
            <person name="Hensen N."/>
            <person name="Bonometti L."/>
            <person name="Westerberg I."/>
            <person name="Brannstrom I.O."/>
            <person name="Guillou S."/>
            <person name="Cros-Aarteil S."/>
            <person name="Calhoun S."/>
            <person name="Haridas S."/>
            <person name="Kuo A."/>
            <person name="Mondo S."/>
            <person name="Pangilinan J."/>
            <person name="Riley R."/>
            <person name="Labutti K."/>
            <person name="Andreopoulos B."/>
            <person name="Lipzen A."/>
            <person name="Chen C."/>
            <person name="Yanf M."/>
            <person name="Daum C."/>
            <person name="Ng V."/>
            <person name="Clum A."/>
            <person name="Steindorff A."/>
            <person name="Ohm R."/>
            <person name="Martin F."/>
            <person name="Silar P."/>
            <person name="Natvig D."/>
            <person name="Lalanne C."/>
            <person name="Gautier V."/>
            <person name="Ament-Velasquez S.L."/>
            <person name="Kruys A."/>
            <person name="Hutchinson M.I."/>
            <person name="Powell A.J."/>
            <person name="Barry K."/>
            <person name="Miller A.N."/>
            <person name="Grigoriev I.V."/>
            <person name="Debuchy R."/>
            <person name="Gladieux P."/>
            <person name="Thoren M.H."/>
            <person name="Johannesson H."/>
        </authorList>
    </citation>
    <scope>NUCLEOTIDE SEQUENCE</scope>
    <source>
        <strain evidence="2">CBS 606.72</strain>
    </source>
</reference>
<dbReference type="AlphaFoldDB" id="A0AA40C894"/>
<name>A0AA40C894_9PEZI</name>
<evidence type="ECO:0000256" key="1">
    <source>
        <dbReference type="SAM" id="MobiDB-lite"/>
    </source>
</evidence>
<feature type="region of interest" description="Disordered" evidence="1">
    <location>
        <begin position="1"/>
        <end position="44"/>
    </location>
</feature>
<feature type="region of interest" description="Disordered" evidence="1">
    <location>
        <begin position="371"/>
        <end position="405"/>
    </location>
</feature>
<keyword evidence="3" id="KW-1185">Reference proteome</keyword>
<evidence type="ECO:0000313" key="2">
    <source>
        <dbReference type="EMBL" id="KAK0627863.1"/>
    </source>
</evidence>
<protein>
    <submittedName>
        <fullName evidence="2">Uncharacterized protein</fullName>
    </submittedName>
</protein>
<feature type="compositionally biased region" description="Pro residues" evidence="1">
    <location>
        <begin position="25"/>
        <end position="37"/>
    </location>
</feature>
<dbReference type="Proteomes" id="UP001175000">
    <property type="component" value="Unassembled WGS sequence"/>
</dbReference>
<feature type="compositionally biased region" description="Acidic residues" evidence="1">
    <location>
        <begin position="382"/>
        <end position="405"/>
    </location>
</feature>
<sequence length="405" mass="45843">MSSKRSAPSATPPSHKRTRSSGKAPTPPRPPSPPPKATSPRVPEDQFEAMYKWDPRLPPIANDTLLEIAKRNEDIENASDELLGEHVALLRTCARHSQCAVTEILGVSASLRYAPKKSSAKEPTIKNPVIELPLWSVIPCAKFKSLLLFDAWKRQPSNLVMTLQFACKARANHTQDWTFENKTGDPFLEALKAQFKNGSTEQLDGQLDDQKGIWAFCEAAWGSLGAVKTDESKQWYELFKGIWDQQQKEREVGDRPMEWLGGVLYTCHPRDMEIIQEVLLRIRPRIAMFTGCTRWDPPLIDKKKEGCYQEFRNFLFKILAMQLGRKFVRKKLAGQPAAEVPESMTYEFEEEDWEKLDELWDLWEEEVAEGAGEFASAQKGSEDEEPQEALGDDEAAGEGSEDEEA</sequence>
<organism evidence="2 3">
    <name type="scientific">Immersiella caudata</name>
    <dbReference type="NCBI Taxonomy" id="314043"/>
    <lineage>
        <taxon>Eukaryota</taxon>
        <taxon>Fungi</taxon>
        <taxon>Dikarya</taxon>
        <taxon>Ascomycota</taxon>
        <taxon>Pezizomycotina</taxon>
        <taxon>Sordariomycetes</taxon>
        <taxon>Sordariomycetidae</taxon>
        <taxon>Sordariales</taxon>
        <taxon>Lasiosphaeriaceae</taxon>
        <taxon>Immersiella</taxon>
    </lineage>
</organism>